<name>M9WDD2_9MOLU</name>
<evidence type="ECO:0000256" key="1">
    <source>
        <dbReference type="SAM" id="Phobius"/>
    </source>
</evidence>
<evidence type="ECO:0000313" key="2">
    <source>
        <dbReference type="EMBL" id="AGJ90811.1"/>
    </source>
</evidence>
<evidence type="ECO:0008006" key="4">
    <source>
        <dbReference type="Google" id="ProtNLM"/>
    </source>
</evidence>
<dbReference type="AlphaFoldDB" id="M9WDD2"/>
<evidence type="ECO:0000313" key="3">
    <source>
        <dbReference type="Proteomes" id="UP000012984"/>
    </source>
</evidence>
<keyword evidence="1" id="KW-1133">Transmembrane helix</keyword>
<dbReference type="NCBIfam" id="NF038065">
    <property type="entry name" value="Pr6Pr"/>
    <property type="match status" value="1"/>
</dbReference>
<feature type="transmembrane region" description="Helical" evidence="1">
    <location>
        <begin position="186"/>
        <end position="204"/>
    </location>
</feature>
<dbReference type="eggNOG" id="ENOG50345YT">
    <property type="taxonomic scope" value="Bacteria"/>
</dbReference>
<proteinExistence type="predicted"/>
<dbReference type="EMBL" id="CP004357">
    <property type="protein sequence ID" value="AGJ90811.1"/>
    <property type="molecule type" value="Genomic_DNA"/>
</dbReference>
<protein>
    <recommendedName>
        <fullName evidence="4">Transmembrane protein</fullName>
    </recommendedName>
</protein>
<dbReference type="InterPro" id="IPR049713">
    <property type="entry name" value="Pr6Pr-like"/>
</dbReference>
<keyword evidence="1" id="KW-0812">Transmembrane</keyword>
<dbReference type="PATRIC" id="fig|1292033.3.peg.387"/>
<accession>M9WDD2</accession>
<dbReference type="HOGENOM" id="CLU_083294_0_0_14"/>
<organism evidence="2 3">
    <name type="scientific">Mycoplasma putrefaciens Mput9231</name>
    <dbReference type="NCBI Taxonomy" id="1292033"/>
    <lineage>
        <taxon>Bacteria</taxon>
        <taxon>Bacillati</taxon>
        <taxon>Mycoplasmatota</taxon>
        <taxon>Mollicutes</taxon>
        <taxon>Mycoplasmataceae</taxon>
        <taxon>Mycoplasma</taxon>
    </lineage>
</organism>
<feature type="transmembrane region" description="Helical" evidence="1">
    <location>
        <begin position="225"/>
        <end position="247"/>
    </location>
</feature>
<dbReference type="RefSeq" id="WP_015587410.1">
    <property type="nucleotide sequence ID" value="NC_021083.1"/>
</dbReference>
<feature type="transmembrane region" description="Helical" evidence="1">
    <location>
        <begin position="20"/>
        <end position="45"/>
    </location>
</feature>
<feature type="transmembrane region" description="Helical" evidence="1">
    <location>
        <begin position="140"/>
        <end position="166"/>
    </location>
</feature>
<dbReference type="Proteomes" id="UP000012984">
    <property type="component" value="Chromosome"/>
</dbReference>
<feature type="transmembrane region" description="Helical" evidence="1">
    <location>
        <begin position="267"/>
        <end position="295"/>
    </location>
</feature>
<keyword evidence="1" id="KW-0472">Membrane</keyword>
<keyword evidence="3" id="KW-1185">Reference proteome</keyword>
<reference evidence="2 3" key="1">
    <citation type="journal article" date="2013" name="Genome Announc.">
        <title>Complete Genome Sequence of Mycoplasma putrefaciens Strain 9231, One of the Agents of Contagious Agalactia in Goats.</title>
        <authorList>
            <person name="Dupuy V."/>
            <person name="Sirand-Pugnet P."/>
            <person name="Baranowski E."/>
            <person name="Barre A."/>
            <person name="Breton M."/>
            <person name="Couture C."/>
            <person name="Dordet-Frisoni E."/>
            <person name="Gaurivaud P."/>
            <person name="Jacob D."/>
            <person name="Lemaitre C."/>
            <person name="Manso-Silvan L."/>
            <person name="Nikolski M."/>
            <person name="Nouvel L.X."/>
            <person name="Poumarat F."/>
            <person name="Tardy F."/>
            <person name="Thebault P."/>
            <person name="Theil S."/>
            <person name="Citti C."/>
            <person name="Blanchard A."/>
            <person name="Thiaucourt F."/>
        </authorList>
    </citation>
    <scope>NUCLEOTIDE SEQUENCE [LARGE SCALE GENOMIC DNA]</scope>
    <source>
        <strain evidence="2">Mput9231</strain>
    </source>
</reference>
<sequence>MKNRITKKSFKIFKIKKSLLKNWFFIGFGLFLLITIFSGFLYAVYNYCLANKEINDFILKNGAISSQQLKDLVQQLTYAKNLLTWDSVILDQSAKITRVVFNFSEFSIYFFSFFTTITNLMVAMWFLVHGAKDENRFKKFILSSEATLIISLLITVTGVIYNFVLFPASIITNNFKLTHWELFQNAMVHIISPVVMVFCYLFLVDHDSNYYANKKNLNKVWLFSVLFLIGYTIYAILRGMVSILGGATVDDKHSFPYFFVQVFNPNVFGIPGILLFLISMLIILSIVFFSSLIYWKIITKRLESKQALLVSNLKAKLANKSNN</sequence>
<dbReference type="KEGG" id="mput:MPUT9231_3990"/>
<feature type="transmembrane region" description="Helical" evidence="1">
    <location>
        <begin position="108"/>
        <end position="128"/>
    </location>
</feature>
<gene>
    <name evidence="2" type="ORF">MPUT9231_3990</name>
</gene>